<reference evidence="1" key="1">
    <citation type="submission" date="2018-07" db="EMBL/GenBank/DDBJ databases">
        <authorList>
            <consortium name="PulseNet: The National Subtyping Network for Foodborne Disease Surveillance"/>
            <person name="Tarr C.L."/>
            <person name="Trees E."/>
            <person name="Katz L.S."/>
            <person name="Carleton-Romer H.A."/>
            <person name="Stroika S."/>
            <person name="Kucerova Z."/>
            <person name="Roache K.F."/>
            <person name="Sabol A.L."/>
            <person name="Besser J."/>
            <person name="Gerner-Smidt P."/>
        </authorList>
    </citation>
    <scope>NUCLEOTIDE SEQUENCE</scope>
    <source>
        <strain evidence="1">PNUSAS047157</strain>
    </source>
</reference>
<accession>A0A5U1A8M2</accession>
<organism evidence="1">
    <name type="scientific">Salmonella enterica</name>
    <name type="common">Salmonella choleraesuis</name>
    <dbReference type="NCBI Taxonomy" id="28901"/>
    <lineage>
        <taxon>Bacteria</taxon>
        <taxon>Pseudomonadati</taxon>
        <taxon>Pseudomonadota</taxon>
        <taxon>Gammaproteobacteria</taxon>
        <taxon>Enterobacterales</taxon>
        <taxon>Enterobacteriaceae</taxon>
        <taxon>Salmonella</taxon>
    </lineage>
</organism>
<name>A0A5U1A8M2_SALER</name>
<sequence length="144" mass="16318">MTTLIDTVKPTESYLEEILPQALVGRGEGEYLDAYLGVMVERLKKEPLLYRLYGPWWPAIKTQLLERGITDFGQIVDGDVATIYSMSRPALTLLAAHLYSAERLENDAVYNQVHQLEVASYADDTEPYLYTSYDESIEKYSIAG</sequence>
<dbReference type="EMBL" id="AAGJDN010000021">
    <property type="protein sequence ID" value="EBO6372397.1"/>
    <property type="molecule type" value="Genomic_DNA"/>
</dbReference>
<dbReference type="AlphaFoldDB" id="A0A5U1A8M2"/>
<proteinExistence type="predicted"/>
<gene>
    <name evidence="1" type="ORF">DWC72_17435</name>
</gene>
<comment type="caution">
    <text evidence="1">The sequence shown here is derived from an EMBL/GenBank/DDBJ whole genome shotgun (WGS) entry which is preliminary data.</text>
</comment>
<evidence type="ECO:0000313" key="1">
    <source>
        <dbReference type="EMBL" id="EBO6372397.1"/>
    </source>
</evidence>
<protein>
    <submittedName>
        <fullName evidence="1">OlxA</fullName>
    </submittedName>
</protein>
<dbReference type="RefSeq" id="WP_064198750.1">
    <property type="nucleotide sequence ID" value="NZ_JAILUG010000021.1"/>
</dbReference>